<evidence type="ECO:0000313" key="3">
    <source>
        <dbReference type="Proteomes" id="UP001454036"/>
    </source>
</evidence>
<feature type="domain" description="R13L1/DRL21-like LRR repeat region" evidence="1">
    <location>
        <begin position="103"/>
        <end position="218"/>
    </location>
</feature>
<organism evidence="2 3">
    <name type="scientific">Lithospermum erythrorhizon</name>
    <name type="common">Purple gromwell</name>
    <name type="synonym">Lithospermum officinale var. erythrorhizon</name>
    <dbReference type="NCBI Taxonomy" id="34254"/>
    <lineage>
        <taxon>Eukaryota</taxon>
        <taxon>Viridiplantae</taxon>
        <taxon>Streptophyta</taxon>
        <taxon>Embryophyta</taxon>
        <taxon>Tracheophyta</taxon>
        <taxon>Spermatophyta</taxon>
        <taxon>Magnoliopsida</taxon>
        <taxon>eudicotyledons</taxon>
        <taxon>Gunneridae</taxon>
        <taxon>Pentapetalae</taxon>
        <taxon>asterids</taxon>
        <taxon>lamiids</taxon>
        <taxon>Boraginales</taxon>
        <taxon>Boraginaceae</taxon>
        <taxon>Boraginoideae</taxon>
        <taxon>Lithospermeae</taxon>
        <taxon>Lithospermum</taxon>
    </lineage>
</organism>
<comment type="caution">
    <text evidence="2">The sequence shown here is derived from an EMBL/GenBank/DDBJ whole genome shotgun (WGS) entry which is preliminary data.</text>
</comment>
<dbReference type="SUPFAM" id="SSF52058">
    <property type="entry name" value="L domain-like"/>
    <property type="match status" value="1"/>
</dbReference>
<dbReference type="AlphaFoldDB" id="A0AAV3QB61"/>
<name>A0AAV3QB61_LITER</name>
<evidence type="ECO:0000259" key="1">
    <source>
        <dbReference type="Pfam" id="PF25019"/>
    </source>
</evidence>
<accession>A0AAV3QB61</accession>
<sequence>MKARHLFARRAMNLTSFCDVGKLRTCYFDHITENVTLDLFKQLRVVRALYLSYCGLEEVPEEIGNLIHLRTLDLSYNLRLRKLINLQRLKQFPVEMGKSNLGMVKNLSNLGGDLDIMFNSAYSDEVDAEDAKLTSKIHITDLSFNFHHFEVTNDVFEALQAPQSVQLLCIRNFIGKRFLPNWLTSLGNLRELRLFYATEALSIPPLGKLPSLEKLYIMYFSALRSIGRELLGDRIQQQQQASGCCFPQTIDTTTLQVPKVARMG</sequence>
<keyword evidence="3" id="KW-1185">Reference proteome</keyword>
<dbReference type="Pfam" id="PF25019">
    <property type="entry name" value="LRR_R13L1-DRL21"/>
    <property type="match status" value="1"/>
</dbReference>
<reference evidence="2 3" key="1">
    <citation type="submission" date="2024-01" db="EMBL/GenBank/DDBJ databases">
        <title>The complete chloroplast genome sequence of Lithospermum erythrorhizon: insights into the phylogenetic relationship among Boraginaceae species and the maternal lineages of purple gromwells.</title>
        <authorList>
            <person name="Okada T."/>
            <person name="Watanabe K."/>
        </authorList>
    </citation>
    <scope>NUCLEOTIDE SEQUENCE [LARGE SCALE GENOMIC DNA]</scope>
</reference>
<dbReference type="Proteomes" id="UP001454036">
    <property type="component" value="Unassembled WGS sequence"/>
</dbReference>
<dbReference type="PANTHER" id="PTHR47186:SF30">
    <property type="entry name" value="EF-HAND DOMAIN-CONTAINING PROTEIN"/>
    <property type="match status" value="1"/>
</dbReference>
<proteinExistence type="predicted"/>
<evidence type="ECO:0000313" key="2">
    <source>
        <dbReference type="EMBL" id="GAA0161314.1"/>
    </source>
</evidence>
<dbReference type="EMBL" id="BAABME010036315">
    <property type="protein sequence ID" value="GAA0161314.1"/>
    <property type="molecule type" value="Genomic_DNA"/>
</dbReference>
<dbReference type="InterPro" id="IPR032675">
    <property type="entry name" value="LRR_dom_sf"/>
</dbReference>
<protein>
    <recommendedName>
        <fullName evidence="1">R13L1/DRL21-like LRR repeat region domain-containing protein</fullName>
    </recommendedName>
</protein>
<dbReference type="InterPro" id="IPR001611">
    <property type="entry name" value="Leu-rich_rpt"/>
</dbReference>
<dbReference type="PROSITE" id="PS51450">
    <property type="entry name" value="LRR"/>
    <property type="match status" value="1"/>
</dbReference>
<dbReference type="PANTHER" id="PTHR47186">
    <property type="entry name" value="LEUCINE-RICH REPEAT-CONTAINING PROTEIN 57"/>
    <property type="match status" value="1"/>
</dbReference>
<dbReference type="Gene3D" id="3.80.10.10">
    <property type="entry name" value="Ribonuclease Inhibitor"/>
    <property type="match status" value="1"/>
</dbReference>
<gene>
    <name evidence="2" type="ORF">LIER_43562</name>
</gene>
<dbReference type="InterPro" id="IPR056789">
    <property type="entry name" value="LRR_R13L1-DRL21"/>
</dbReference>